<dbReference type="Proteomes" id="UP001372338">
    <property type="component" value="Unassembled WGS sequence"/>
</dbReference>
<protein>
    <submittedName>
        <fullName evidence="1">Uncharacterized protein</fullName>
    </submittedName>
</protein>
<gene>
    <name evidence="1" type="ORF">RIF29_41243</name>
</gene>
<dbReference type="AlphaFoldDB" id="A0AAN9HP64"/>
<accession>A0AAN9HP64</accession>
<sequence>MLWQTSYRQDILIVILLHFPIGSSSVHMFTIEKTIAAPHSAYSNYGNWPGAGNHCTPYCISVIEKDMESNPNTQ</sequence>
<evidence type="ECO:0000313" key="1">
    <source>
        <dbReference type="EMBL" id="KAK7246375.1"/>
    </source>
</evidence>
<comment type="caution">
    <text evidence="1">The sequence shown here is derived from an EMBL/GenBank/DDBJ whole genome shotgun (WGS) entry which is preliminary data.</text>
</comment>
<name>A0AAN9HP64_CROPI</name>
<evidence type="ECO:0000313" key="2">
    <source>
        <dbReference type="Proteomes" id="UP001372338"/>
    </source>
</evidence>
<reference evidence="1 2" key="1">
    <citation type="submission" date="2024-01" db="EMBL/GenBank/DDBJ databases">
        <title>The genomes of 5 underutilized Papilionoideae crops provide insights into root nodulation and disease resistanc.</title>
        <authorList>
            <person name="Yuan L."/>
        </authorList>
    </citation>
    <scope>NUCLEOTIDE SEQUENCE [LARGE SCALE GENOMIC DNA]</scope>
    <source>
        <strain evidence="1">ZHUSHIDOU_FW_LH</strain>
        <tissue evidence="1">Leaf</tissue>
    </source>
</reference>
<organism evidence="1 2">
    <name type="scientific">Crotalaria pallida</name>
    <name type="common">Smooth rattlebox</name>
    <name type="synonym">Crotalaria striata</name>
    <dbReference type="NCBI Taxonomy" id="3830"/>
    <lineage>
        <taxon>Eukaryota</taxon>
        <taxon>Viridiplantae</taxon>
        <taxon>Streptophyta</taxon>
        <taxon>Embryophyta</taxon>
        <taxon>Tracheophyta</taxon>
        <taxon>Spermatophyta</taxon>
        <taxon>Magnoliopsida</taxon>
        <taxon>eudicotyledons</taxon>
        <taxon>Gunneridae</taxon>
        <taxon>Pentapetalae</taxon>
        <taxon>rosids</taxon>
        <taxon>fabids</taxon>
        <taxon>Fabales</taxon>
        <taxon>Fabaceae</taxon>
        <taxon>Papilionoideae</taxon>
        <taxon>50 kb inversion clade</taxon>
        <taxon>genistoids sensu lato</taxon>
        <taxon>core genistoids</taxon>
        <taxon>Crotalarieae</taxon>
        <taxon>Crotalaria</taxon>
    </lineage>
</organism>
<proteinExistence type="predicted"/>
<keyword evidence="2" id="KW-1185">Reference proteome</keyword>
<dbReference type="EMBL" id="JAYWIO010000008">
    <property type="protein sequence ID" value="KAK7246375.1"/>
    <property type="molecule type" value="Genomic_DNA"/>
</dbReference>